<feature type="disulfide bond" evidence="6">
    <location>
        <begin position="139"/>
        <end position="149"/>
    </location>
</feature>
<dbReference type="GO" id="GO:0016020">
    <property type="term" value="C:membrane"/>
    <property type="evidence" value="ECO:0007669"/>
    <property type="project" value="InterPro"/>
</dbReference>
<dbReference type="SUPFAM" id="SSF56487">
    <property type="entry name" value="SRCR-like"/>
    <property type="match status" value="2"/>
</dbReference>
<feature type="chain" id="PRO_5044022172" description="SRCR domain-containing protein" evidence="7">
    <location>
        <begin position="19"/>
        <end position="533"/>
    </location>
</feature>
<dbReference type="PANTHER" id="PTHR45817:SF4">
    <property type="entry name" value="LYSYL OXIDASE-LIKE-RELATED"/>
    <property type="match status" value="1"/>
</dbReference>
<dbReference type="GO" id="GO:0005615">
    <property type="term" value="C:extracellular space"/>
    <property type="evidence" value="ECO:0007669"/>
    <property type="project" value="TreeGrafter"/>
</dbReference>
<feature type="domain" description="SRCR" evidence="8">
    <location>
        <begin position="69"/>
        <end position="168"/>
    </location>
</feature>
<dbReference type="Pfam" id="PF00530">
    <property type="entry name" value="SRCR"/>
    <property type="match status" value="2"/>
</dbReference>
<evidence type="ECO:0000313" key="9">
    <source>
        <dbReference type="EMBL" id="CAL5131010.1"/>
    </source>
</evidence>
<dbReference type="AlphaFoldDB" id="A0AAV2T3L1"/>
<evidence type="ECO:0000256" key="6">
    <source>
        <dbReference type="PROSITE-ProRule" id="PRU00196"/>
    </source>
</evidence>
<dbReference type="Pfam" id="PF01186">
    <property type="entry name" value="Lysyl_oxidase"/>
    <property type="match status" value="1"/>
</dbReference>
<dbReference type="GO" id="GO:0005507">
    <property type="term" value="F:copper ion binding"/>
    <property type="evidence" value="ECO:0007669"/>
    <property type="project" value="InterPro"/>
</dbReference>
<evidence type="ECO:0000256" key="4">
    <source>
        <dbReference type="ARBA" id="ARBA00023170"/>
    </source>
</evidence>
<organism evidence="9 10">
    <name type="scientific">Calicophoron daubneyi</name>
    <name type="common">Rumen fluke</name>
    <name type="synonym">Paramphistomum daubneyi</name>
    <dbReference type="NCBI Taxonomy" id="300641"/>
    <lineage>
        <taxon>Eukaryota</taxon>
        <taxon>Metazoa</taxon>
        <taxon>Spiralia</taxon>
        <taxon>Lophotrochozoa</taxon>
        <taxon>Platyhelminthes</taxon>
        <taxon>Trematoda</taxon>
        <taxon>Digenea</taxon>
        <taxon>Plagiorchiida</taxon>
        <taxon>Pronocephalata</taxon>
        <taxon>Paramphistomoidea</taxon>
        <taxon>Paramphistomidae</taxon>
        <taxon>Calicophoron</taxon>
    </lineage>
</organism>
<accession>A0AAV2T3L1</accession>
<name>A0AAV2T3L1_CALDB</name>
<feature type="domain" description="SRCR" evidence="8">
    <location>
        <begin position="192"/>
        <end position="310"/>
    </location>
</feature>
<gene>
    <name evidence="9" type="ORF">CDAUBV1_LOCUS3204</name>
</gene>
<reference evidence="9" key="1">
    <citation type="submission" date="2024-06" db="EMBL/GenBank/DDBJ databases">
        <authorList>
            <person name="Liu X."/>
            <person name="Lenzi L."/>
            <person name="Haldenby T S."/>
            <person name="Uol C."/>
        </authorList>
    </citation>
    <scope>NUCLEOTIDE SEQUENCE</scope>
</reference>
<proteinExistence type="predicted"/>
<protein>
    <recommendedName>
        <fullName evidence="8">SRCR domain-containing protein</fullName>
    </recommendedName>
</protein>
<keyword evidence="4" id="KW-0675">Receptor</keyword>
<keyword evidence="3 6" id="KW-1015">Disulfide bond</keyword>
<keyword evidence="2" id="KW-0677">Repeat</keyword>
<dbReference type="SMART" id="SM00202">
    <property type="entry name" value="SR"/>
    <property type="match status" value="1"/>
</dbReference>
<dbReference type="PROSITE" id="PS50287">
    <property type="entry name" value="SRCR_2"/>
    <property type="match status" value="2"/>
</dbReference>
<dbReference type="PANTHER" id="PTHR45817">
    <property type="entry name" value="LYSYL OXIDASE-LIKE-RELATED"/>
    <property type="match status" value="1"/>
</dbReference>
<dbReference type="InterPro" id="IPR050912">
    <property type="entry name" value="LOX-like_protein"/>
</dbReference>
<dbReference type="EMBL" id="CAXLJL010000079">
    <property type="protein sequence ID" value="CAL5131010.1"/>
    <property type="molecule type" value="Genomic_DNA"/>
</dbReference>
<dbReference type="InterPro" id="IPR036772">
    <property type="entry name" value="SRCR-like_dom_sf"/>
</dbReference>
<feature type="signal peptide" evidence="7">
    <location>
        <begin position="1"/>
        <end position="18"/>
    </location>
</feature>
<evidence type="ECO:0000259" key="8">
    <source>
        <dbReference type="PROSITE" id="PS50287"/>
    </source>
</evidence>
<keyword evidence="5" id="KW-0325">Glycoprotein</keyword>
<dbReference type="Proteomes" id="UP001497525">
    <property type="component" value="Unassembled WGS sequence"/>
</dbReference>
<sequence length="533" mass="60176">MRILLPPLLLLLITRGLGVPPPDDGWLNDPDFGIYINKQPPITTKTPRLKTTKIKSNRSRPVYGYSANLMLIDGAAKSEGTVLINRNGRWGTVCDDHWTLAEANVVCHALGYPHALQATTRDYFFSSGYYDYLMDDVRCRGTEKSLEECSFWPTHDCLAREEAGVVCINPEPITFAYNVRRPRLPGLDEDEVRMMLSQRFTTSTKPMESSSFILVLVHLLGGSGEMIGGVCVDRFHGAEANVVCRSAHLGYAKAYSTVSVKELNIPDLRPLVQVGHCYGNESRLEDCVTFASPEEVPCSNKTVIVMVNCSSVLADLQPDVRMLQESAYGTEITLFSAQCAIEENCFPPSVYHLFSRNAQLALMHKRRLMRFSSIIHNEGTADFIPHEKPENWVWHACHMHYHSMKVFTYYKVVDSKRRVLAVGLKASFCLEDNECKPGYKKRYVCSTLLSKRGTQGISPGCQDNYFHDYDCQWIDVTDVLPGQYTFQLVVNPEFLVPEITYANNAIVCTITIRDDYSTLTLKDCRLSHPFDLD</sequence>
<feature type="disulfide bond" evidence="6">
    <location>
        <begin position="277"/>
        <end position="287"/>
    </location>
</feature>
<evidence type="ECO:0000256" key="7">
    <source>
        <dbReference type="SAM" id="SignalP"/>
    </source>
</evidence>
<dbReference type="InterPro" id="IPR001695">
    <property type="entry name" value="Lysyl_oxidase"/>
</dbReference>
<comment type="caution">
    <text evidence="9">The sequence shown here is derived from an EMBL/GenBank/DDBJ whole genome shotgun (WGS) entry which is preliminary data.</text>
</comment>
<dbReference type="PRINTS" id="PR00074">
    <property type="entry name" value="LYSYLOXIDASE"/>
</dbReference>
<dbReference type="Gene3D" id="3.10.250.10">
    <property type="entry name" value="SRCR-like domain"/>
    <property type="match status" value="2"/>
</dbReference>
<dbReference type="PRINTS" id="PR00258">
    <property type="entry name" value="SPERACTRCPTR"/>
</dbReference>
<dbReference type="GO" id="GO:0004720">
    <property type="term" value="F:protein-lysine 6-oxidase activity"/>
    <property type="evidence" value="ECO:0007669"/>
    <property type="project" value="TreeGrafter"/>
</dbReference>
<evidence type="ECO:0000256" key="2">
    <source>
        <dbReference type="ARBA" id="ARBA00022737"/>
    </source>
</evidence>
<evidence type="ECO:0000256" key="5">
    <source>
        <dbReference type="ARBA" id="ARBA00023180"/>
    </source>
</evidence>
<dbReference type="FunFam" id="3.10.250.10:FF:000007">
    <property type="entry name" value="Soluble scavenger receptor cysteine-rich domain-containing protein SSC5D"/>
    <property type="match status" value="1"/>
</dbReference>
<evidence type="ECO:0000313" key="10">
    <source>
        <dbReference type="Proteomes" id="UP001497525"/>
    </source>
</evidence>
<evidence type="ECO:0000256" key="1">
    <source>
        <dbReference type="ARBA" id="ARBA00022729"/>
    </source>
</evidence>
<dbReference type="InterPro" id="IPR001190">
    <property type="entry name" value="SRCR"/>
</dbReference>
<evidence type="ECO:0000256" key="3">
    <source>
        <dbReference type="ARBA" id="ARBA00023157"/>
    </source>
</evidence>
<comment type="caution">
    <text evidence="6">Lacks conserved residue(s) required for the propagation of feature annotation.</text>
</comment>
<keyword evidence="1 7" id="KW-0732">Signal</keyword>